<accession>A0A0A7T2J7</accession>
<dbReference type="InterPro" id="IPR011991">
    <property type="entry name" value="ArsR-like_HTH"/>
</dbReference>
<reference evidence="11" key="1">
    <citation type="submission" date="2015-10" db="EMBL/GenBank/DDBJ databases">
        <title>Draft Genome Sequences of 11 Lactococcus lactis subspecies cremoris strains.</title>
        <authorList>
            <person name="Wels M."/>
            <person name="Backus L."/>
            <person name="Boekhorst J."/>
            <person name="Dijkstra A."/>
            <person name="Beerthuizen M."/>
            <person name="Kelly W."/>
            <person name="Siezen R."/>
            <person name="Bachmann H."/>
            <person name="Van Hijum S."/>
        </authorList>
    </citation>
    <scope>NUCLEOTIDE SEQUENCE [LARGE SCALE GENOMIC DNA]</scope>
    <source>
        <strain evidence="11">M20</strain>
    </source>
</reference>
<dbReference type="AlphaFoldDB" id="A0A0A7T2J7"/>
<dbReference type="Proteomes" id="UP000663169">
    <property type="component" value="Chromosome"/>
</dbReference>
<dbReference type="InterPro" id="IPR036390">
    <property type="entry name" value="WH_DNA-bd_sf"/>
</dbReference>
<dbReference type="PATRIC" id="fig|1360.101.peg.1679"/>
<dbReference type="CDD" id="cd00090">
    <property type="entry name" value="HTH_ARSR"/>
    <property type="match status" value="1"/>
</dbReference>
<dbReference type="EMBL" id="PKRZ01000001">
    <property type="protein sequence ID" value="PLW59956.1"/>
    <property type="molecule type" value="Genomic_DNA"/>
</dbReference>
<organism evidence="8 11">
    <name type="scientific">Lactococcus lactis subsp. lactis</name>
    <name type="common">Streptococcus lactis</name>
    <dbReference type="NCBI Taxonomy" id="1360"/>
    <lineage>
        <taxon>Bacteria</taxon>
        <taxon>Bacillati</taxon>
        <taxon>Bacillota</taxon>
        <taxon>Bacilli</taxon>
        <taxon>Lactobacillales</taxon>
        <taxon>Streptococcaceae</taxon>
        <taxon>Lactococcus</taxon>
    </lineage>
</organism>
<keyword evidence="2" id="KW-0238">DNA-binding</keyword>
<evidence type="ECO:0000256" key="2">
    <source>
        <dbReference type="ARBA" id="ARBA00023125"/>
    </source>
</evidence>
<evidence type="ECO:0000313" key="9">
    <source>
        <dbReference type="EMBL" id="PLW59956.1"/>
    </source>
</evidence>
<evidence type="ECO:0000259" key="4">
    <source>
        <dbReference type="PROSITE" id="PS50995"/>
    </source>
</evidence>
<gene>
    <name evidence="9" type="primary">zitR</name>
    <name evidence="9" type="ORF">CYU10_000862</name>
    <name evidence="7" type="ORF">LL14B4_11815</name>
    <name evidence="10" type="ORF">LL223_2225</name>
    <name evidence="5" type="ORF">LL229_2273</name>
    <name evidence="6" type="ORF">LLUC06_2342</name>
    <name evidence="8" type="ORF">M20_0073</name>
</gene>
<reference evidence="6 12" key="4">
    <citation type="journal article" date="2017" name="BMC Genomics">
        <title>Comparative and functional genomics of the Lactococcus lactis taxon; insights into evolution and niche adaptation.</title>
        <authorList>
            <person name="Kelleher P."/>
            <person name="Bottacini F."/>
            <person name="Mahony J."/>
            <person name="Kilcawley K.N."/>
            <person name="van Sinderen D."/>
        </authorList>
    </citation>
    <scope>NUCLEOTIDE SEQUENCE [LARGE SCALE GENOMIC DNA]</scope>
    <source>
        <strain evidence="6 12">UC06</strain>
    </source>
</reference>
<keyword evidence="3" id="KW-0804">Transcription</keyword>
<dbReference type="Pfam" id="PF01047">
    <property type="entry name" value="MarR"/>
    <property type="match status" value="1"/>
</dbReference>
<reference evidence="8" key="5">
    <citation type="journal article" date="2017" name="Genome Announc.">
        <title>Draft Genome Sequences of 24 Lactococcus lactis Strains.</title>
        <authorList>
            <person name="Backus L."/>
            <person name="Wels M."/>
            <person name="Boekhorst J."/>
            <person name="Dijkstra A.R."/>
            <person name="Beerthuyzen M."/>
            <person name="Kelly W.J."/>
            <person name="Siezen R.J."/>
            <person name="van Hijum S.A."/>
            <person name="Bachmann H."/>
        </authorList>
    </citation>
    <scope>NUCLEOTIDE SEQUENCE</scope>
    <source>
        <strain evidence="8">M20</strain>
    </source>
</reference>
<dbReference type="Gene3D" id="6.10.140.1680">
    <property type="match status" value="1"/>
</dbReference>
<dbReference type="Proteomes" id="UP001055586">
    <property type="component" value="Chromosome"/>
</dbReference>
<evidence type="ECO:0000313" key="5">
    <source>
        <dbReference type="EMBL" id="ARD97152.1"/>
    </source>
</evidence>
<dbReference type="EMBL" id="CP031926">
    <property type="protein sequence ID" value="QRZ35863.1"/>
    <property type="molecule type" value="Genomic_DNA"/>
</dbReference>
<dbReference type="InterPro" id="IPR047894">
    <property type="entry name" value="AdcR-like"/>
</dbReference>
<dbReference type="EMBL" id="CP090823">
    <property type="protein sequence ID" value="ARD97152.1"/>
    <property type="molecule type" value="Genomic_DNA"/>
</dbReference>
<dbReference type="Proteomes" id="UP000234865">
    <property type="component" value="Unassembled WGS sequence"/>
</dbReference>
<evidence type="ECO:0000313" key="8">
    <source>
        <dbReference type="EMBL" id="KSU23575.1"/>
    </source>
</evidence>
<dbReference type="GO" id="GO:0008270">
    <property type="term" value="F:zinc ion binding"/>
    <property type="evidence" value="ECO:0007669"/>
    <property type="project" value="InterPro"/>
</dbReference>
<dbReference type="InterPro" id="IPR052067">
    <property type="entry name" value="Metal_resp_HTH_trans_reg"/>
</dbReference>
<dbReference type="RefSeq" id="WP_010906313.1">
    <property type="nucleotide sequence ID" value="NZ_CAKMAO010000004.1"/>
</dbReference>
<reference evidence="5" key="9">
    <citation type="submission" date="2023-09" db="EMBL/GenBank/DDBJ databases">
        <title>Complete Genomes and Methylome analysis of Lactococcus lactis subs lactis strains.</title>
        <authorList>
            <person name="Fomenkov A."/>
            <person name="McDonnell B."/>
            <person name="Sun L."/>
            <person name="Van Sinderen D."/>
            <person name="Roberts R.J."/>
        </authorList>
    </citation>
    <scope>NUCLEOTIDE SEQUENCE</scope>
    <source>
        <strain evidence="5">229</strain>
    </source>
</reference>
<reference evidence="13" key="2">
    <citation type="submission" date="2016-08" db="EMBL/GenBank/DDBJ databases">
        <title>Comparative genomics of Lactococcus lactis strain WFLU12 isolated from the gastrointestinal tract of wild olive flounder (Paralichythys olivaceus).</title>
        <authorList>
            <person name="Nguyen T.L."/>
            <person name="Kim D.-H."/>
        </authorList>
    </citation>
    <scope>NUCLEOTIDE SEQUENCE [LARGE SCALE GENOMIC DNA]</scope>
    <source>
        <strain evidence="13">WFLU12</strain>
    </source>
</reference>
<evidence type="ECO:0000313" key="13">
    <source>
        <dbReference type="Proteomes" id="UP000234865"/>
    </source>
</evidence>
<keyword evidence="1" id="KW-0805">Transcription regulation</keyword>
<evidence type="ECO:0000313" key="12">
    <source>
        <dbReference type="Proteomes" id="UP000192095"/>
    </source>
</evidence>
<evidence type="ECO:0000313" key="14">
    <source>
        <dbReference type="Proteomes" id="UP000245919"/>
    </source>
</evidence>
<dbReference type="OMA" id="INATQAH"/>
<dbReference type="InterPro" id="IPR036388">
    <property type="entry name" value="WH-like_DNA-bd_sf"/>
</dbReference>
<dbReference type="GO" id="GO:0003677">
    <property type="term" value="F:DNA binding"/>
    <property type="evidence" value="ECO:0007669"/>
    <property type="project" value="UniProtKB-KW"/>
</dbReference>
<reference evidence="7 14" key="6">
    <citation type="submission" date="2018-03" db="EMBL/GenBank/DDBJ databases">
        <title>Genome sequence of Lactococcus lactis strain 14B4 from almond drupe.</title>
        <authorList>
            <person name="Tran T.D."/>
            <person name="McGarvey J.A."/>
            <person name="Huynh S."/>
            <person name="Parker C.T."/>
        </authorList>
    </citation>
    <scope>NUCLEOTIDE SEQUENCE [LARGE SCALE GENOMIC DNA]</scope>
    <source>
        <strain evidence="7 14">14B4</strain>
    </source>
</reference>
<dbReference type="Gene3D" id="6.10.250.2360">
    <property type="match status" value="1"/>
</dbReference>
<reference evidence="10" key="7">
    <citation type="journal article" date="2020" name="Mol. Microbiol.">
        <title>The CWPS Rubik's cube: Linking diversity of cell wall polysaccharide structures with the encoded biosynthetic machinery of selected Lactococcus lactis strains.</title>
        <authorList>
            <person name="Mahony J."/>
            <person name="Frantzen C."/>
            <person name="Vinogradov E."/>
            <person name="Sadovskaya I."/>
            <person name="Theodorou I."/>
            <person name="Kelleher P."/>
            <person name="Chapot-Chartier M.P."/>
            <person name="Cambillau C."/>
            <person name="Holo H."/>
            <person name="van Sinderen D."/>
        </authorList>
    </citation>
    <scope>NUCLEOTIDE SEQUENCE</scope>
    <source>
        <strain evidence="10">223</strain>
    </source>
</reference>
<reference evidence="9" key="3">
    <citation type="submission" date="2016-08" db="EMBL/GenBank/DDBJ databases">
        <title>Genome-wide comparison reveals a probiotic strain Lactococcus lactis WFLU12 isolated from the gastrointestinal tract of olive flounder (Paralichythys olivaceus) harboring genes supporting probiotic action.</title>
        <authorList>
            <person name="Nguyen T.L."/>
        </authorList>
    </citation>
    <scope>NUCLEOTIDE SEQUENCE</scope>
    <source>
        <strain evidence="9">WFLU12</strain>
    </source>
</reference>
<dbReference type="Proteomes" id="UP000245919">
    <property type="component" value="Chromosome"/>
</dbReference>
<dbReference type="GeneID" id="89634463"/>
<evidence type="ECO:0000313" key="11">
    <source>
        <dbReference type="Proteomes" id="UP000053719"/>
    </source>
</evidence>
<reference evidence="10" key="8">
    <citation type="submission" date="2023-04" db="EMBL/GenBank/DDBJ databases">
        <authorList>
            <person name="McDonnell B."/>
        </authorList>
    </citation>
    <scope>NUCLEOTIDE SEQUENCE</scope>
    <source>
        <strain evidence="10">223</strain>
        <strain evidence="6">UC06</strain>
    </source>
</reference>
<dbReference type="SMR" id="A0A0A7T2J7"/>
<dbReference type="GO" id="GO:0003700">
    <property type="term" value="F:DNA-binding transcription factor activity"/>
    <property type="evidence" value="ECO:0007669"/>
    <property type="project" value="InterPro"/>
</dbReference>
<proteinExistence type="predicted"/>
<dbReference type="EMBL" id="LKLU01000001">
    <property type="protein sequence ID" value="KSU23575.1"/>
    <property type="molecule type" value="Genomic_DNA"/>
</dbReference>
<evidence type="ECO:0000313" key="6">
    <source>
        <dbReference type="EMBL" id="ARE21883.1"/>
    </source>
</evidence>
<sequence>MSLANQIDQFLGTIMQFAENKHEILLGKCESDVKLTSTQEHILMLLAEQISTNAKIAEKLKISPAAVTKALKKLQEQELIKSSRATNDERVVLWSLTEKAVPVAKEHATHHEKTLSTYQELGNKFTDEEQEVISKFLSALTEEFQ</sequence>
<dbReference type="NCBIfam" id="NF038251">
    <property type="entry name" value="AdcR_fam_Zn_TF"/>
    <property type="match status" value="1"/>
</dbReference>
<feature type="domain" description="HTH marR-type" evidence="4">
    <location>
        <begin position="1"/>
        <end position="142"/>
    </location>
</feature>
<protein>
    <submittedName>
        <fullName evidence="7 9">Transcriptional regulator</fullName>
    </submittedName>
    <submittedName>
        <fullName evidence="8">Transcriptional repressor AdcR for Zn(2+)-responsive expression</fullName>
    </submittedName>
    <submittedName>
        <fullName evidence="5">Zinc-dependent MarR family transcriptional regulator</fullName>
    </submittedName>
</protein>
<dbReference type="EMBL" id="CP015902">
    <property type="protein sequence ID" value="ARE21883.1"/>
    <property type="molecule type" value="Genomic_DNA"/>
</dbReference>
<evidence type="ECO:0000256" key="1">
    <source>
        <dbReference type="ARBA" id="ARBA00023015"/>
    </source>
</evidence>
<dbReference type="PANTHER" id="PTHR35790:SF4">
    <property type="entry name" value="HTH-TYPE TRANSCRIPTIONAL REGULATOR PCHR"/>
    <property type="match status" value="1"/>
</dbReference>
<dbReference type="PANTHER" id="PTHR35790">
    <property type="entry name" value="HTH-TYPE TRANSCRIPTIONAL REGULATOR PCHR"/>
    <property type="match status" value="1"/>
</dbReference>
<dbReference type="Gene3D" id="1.10.10.10">
    <property type="entry name" value="Winged helix-like DNA-binding domain superfamily/Winged helix DNA-binding domain"/>
    <property type="match status" value="1"/>
</dbReference>
<evidence type="ECO:0000313" key="10">
    <source>
        <dbReference type="EMBL" id="QRZ35863.1"/>
    </source>
</evidence>
<dbReference type="Proteomes" id="UP000192095">
    <property type="component" value="Chromosome"/>
</dbReference>
<name>A0A0A7T2J7_LACLL</name>
<dbReference type="SMART" id="SM00347">
    <property type="entry name" value="HTH_MARR"/>
    <property type="match status" value="1"/>
</dbReference>
<dbReference type="InterPro" id="IPR000835">
    <property type="entry name" value="HTH_MarR-typ"/>
</dbReference>
<dbReference type="EMBL" id="CP028160">
    <property type="protein sequence ID" value="AWN66821.1"/>
    <property type="molecule type" value="Genomic_DNA"/>
</dbReference>
<dbReference type="SUPFAM" id="SSF46785">
    <property type="entry name" value="Winged helix' DNA-binding domain"/>
    <property type="match status" value="1"/>
</dbReference>
<evidence type="ECO:0000256" key="3">
    <source>
        <dbReference type="ARBA" id="ARBA00023163"/>
    </source>
</evidence>
<dbReference type="PROSITE" id="PS50995">
    <property type="entry name" value="HTH_MARR_2"/>
    <property type="match status" value="1"/>
</dbReference>
<evidence type="ECO:0000313" key="7">
    <source>
        <dbReference type="EMBL" id="AWN66821.1"/>
    </source>
</evidence>
<dbReference type="Proteomes" id="UP000053719">
    <property type="component" value="Unassembled WGS sequence"/>
</dbReference>